<dbReference type="RefSeq" id="WP_074815791.1">
    <property type="nucleotide sequence ID" value="NZ_FOJX01000007.1"/>
</dbReference>
<dbReference type="InterPro" id="IPR050695">
    <property type="entry name" value="N-acetylmuramoyl_amidase_3"/>
</dbReference>
<accession>A0A1I0XS23</accession>
<dbReference type="PANTHER" id="PTHR30404">
    <property type="entry name" value="N-ACETYLMURAMOYL-L-ALANINE AMIDASE"/>
    <property type="match status" value="1"/>
</dbReference>
<gene>
    <name evidence="3" type="ORF">SAMN05216587_10759</name>
</gene>
<dbReference type="GO" id="GO:0008745">
    <property type="term" value="F:N-acetylmuramoyl-L-alanine amidase activity"/>
    <property type="evidence" value="ECO:0007669"/>
    <property type="project" value="InterPro"/>
</dbReference>
<dbReference type="SMART" id="SM00646">
    <property type="entry name" value="Ami_3"/>
    <property type="match status" value="1"/>
</dbReference>
<dbReference type="AlphaFoldDB" id="A0A1I0XS23"/>
<dbReference type="Proteomes" id="UP000183843">
    <property type="component" value="Unassembled WGS sequence"/>
</dbReference>
<feature type="domain" description="MurNAc-LAA" evidence="2">
    <location>
        <begin position="69"/>
        <end position="179"/>
    </location>
</feature>
<sequence>MKVFINPGHAAGGNPDPGCVNTTEHLRECDIALTVGSLAGKFLEAAGCRVKLLQSHNLATESPAYPSVTGEANRWLADVFVSIHVNAGGGRGAETFCYWKYGAGGRLAACIQRQLVSAMQAIDNGYLDRDVKERKGLCVLRETYMPAALVELGFIDSEDVRLLKEHQEDMARAVARGVTDYLQESLEGIKN</sequence>
<organism evidence="3 4">
    <name type="scientific">Selenomonas ruminantium</name>
    <dbReference type="NCBI Taxonomy" id="971"/>
    <lineage>
        <taxon>Bacteria</taxon>
        <taxon>Bacillati</taxon>
        <taxon>Bacillota</taxon>
        <taxon>Negativicutes</taxon>
        <taxon>Selenomonadales</taxon>
        <taxon>Selenomonadaceae</taxon>
        <taxon>Selenomonas</taxon>
    </lineage>
</organism>
<dbReference type="Pfam" id="PF01520">
    <property type="entry name" value="Amidase_3"/>
    <property type="match status" value="1"/>
</dbReference>
<dbReference type="Gene3D" id="3.40.630.40">
    <property type="entry name" value="Zn-dependent exopeptidases"/>
    <property type="match status" value="1"/>
</dbReference>
<dbReference type="EMBL" id="FOJX01000007">
    <property type="protein sequence ID" value="SFB03704.1"/>
    <property type="molecule type" value="Genomic_DNA"/>
</dbReference>
<dbReference type="CDD" id="cd02696">
    <property type="entry name" value="MurNAc-LAA"/>
    <property type="match status" value="1"/>
</dbReference>
<proteinExistence type="predicted"/>
<evidence type="ECO:0000313" key="4">
    <source>
        <dbReference type="Proteomes" id="UP000183843"/>
    </source>
</evidence>
<name>A0A1I0XS23_SELRU</name>
<dbReference type="GO" id="GO:0030288">
    <property type="term" value="C:outer membrane-bounded periplasmic space"/>
    <property type="evidence" value="ECO:0007669"/>
    <property type="project" value="TreeGrafter"/>
</dbReference>
<dbReference type="InterPro" id="IPR002508">
    <property type="entry name" value="MurNAc-LAA_cat"/>
</dbReference>
<protein>
    <submittedName>
        <fullName evidence="3">N-acetylmuramoyl-L-alanine amidase</fullName>
    </submittedName>
</protein>
<reference evidence="3 4" key="1">
    <citation type="submission" date="2016-10" db="EMBL/GenBank/DDBJ databases">
        <authorList>
            <person name="de Groot N.N."/>
        </authorList>
    </citation>
    <scope>NUCLEOTIDE SEQUENCE [LARGE SCALE GENOMIC DNA]</scope>
    <source>
        <strain evidence="3 4">L14</strain>
    </source>
</reference>
<evidence type="ECO:0000259" key="2">
    <source>
        <dbReference type="SMART" id="SM00646"/>
    </source>
</evidence>
<dbReference type="SUPFAM" id="SSF53187">
    <property type="entry name" value="Zn-dependent exopeptidases"/>
    <property type="match status" value="1"/>
</dbReference>
<dbReference type="GO" id="GO:0009253">
    <property type="term" value="P:peptidoglycan catabolic process"/>
    <property type="evidence" value="ECO:0007669"/>
    <property type="project" value="InterPro"/>
</dbReference>
<evidence type="ECO:0000256" key="1">
    <source>
        <dbReference type="ARBA" id="ARBA00022801"/>
    </source>
</evidence>
<dbReference type="PANTHER" id="PTHR30404:SF0">
    <property type="entry name" value="N-ACETYLMURAMOYL-L-ALANINE AMIDASE AMIC"/>
    <property type="match status" value="1"/>
</dbReference>
<keyword evidence="1" id="KW-0378">Hydrolase</keyword>
<evidence type="ECO:0000313" key="3">
    <source>
        <dbReference type="EMBL" id="SFB03704.1"/>
    </source>
</evidence>